<proteinExistence type="predicted"/>
<dbReference type="EMBL" id="KV427610">
    <property type="protein sequence ID" value="KZT09947.1"/>
    <property type="molecule type" value="Genomic_DNA"/>
</dbReference>
<accession>A0A165G7V1</accession>
<dbReference type="Proteomes" id="UP000076871">
    <property type="component" value="Unassembled WGS sequence"/>
</dbReference>
<name>A0A165G7V1_9APHY</name>
<dbReference type="RefSeq" id="XP_040767687.1">
    <property type="nucleotide sequence ID" value="XM_040906866.1"/>
</dbReference>
<reference evidence="1 2" key="1">
    <citation type="journal article" date="2016" name="Mol. Biol. Evol.">
        <title>Comparative Genomics of Early-Diverging Mushroom-Forming Fungi Provides Insights into the Origins of Lignocellulose Decay Capabilities.</title>
        <authorList>
            <person name="Nagy L.G."/>
            <person name="Riley R."/>
            <person name="Tritt A."/>
            <person name="Adam C."/>
            <person name="Daum C."/>
            <person name="Floudas D."/>
            <person name="Sun H."/>
            <person name="Yadav J.S."/>
            <person name="Pangilinan J."/>
            <person name="Larsson K.H."/>
            <person name="Matsuura K."/>
            <person name="Barry K."/>
            <person name="Labutti K."/>
            <person name="Kuo R."/>
            <person name="Ohm R.A."/>
            <person name="Bhattacharya S.S."/>
            <person name="Shirouzu T."/>
            <person name="Yoshinaga Y."/>
            <person name="Martin F.M."/>
            <person name="Grigoriev I.V."/>
            <person name="Hibbett D.S."/>
        </authorList>
    </citation>
    <scope>NUCLEOTIDE SEQUENCE [LARGE SCALE GENOMIC DNA]</scope>
    <source>
        <strain evidence="1 2">93-53</strain>
    </source>
</reference>
<protein>
    <submittedName>
        <fullName evidence="1">Uncharacterized protein</fullName>
    </submittedName>
</protein>
<evidence type="ECO:0000313" key="1">
    <source>
        <dbReference type="EMBL" id="KZT09947.1"/>
    </source>
</evidence>
<organism evidence="1 2">
    <name type="scientific">Laetiporus sulphureus 93-53</name>
    <dbReference type="NCBI Taxonomy" id="1314785"/>
    <lineage>
        <taxon>Eukaryota</taxon>
        <taxon>Fungi</taxon>
        <taxon>Dikarya</taxon>
        <taxon>Basidiomycota</taxon>
        <taxon>Agaricomycotina</taxon>
        <taxon>Agaricomycetes</taxon>
        <taxon>Polyporales</taxon>
        <taxon>Laetiporus</taxon>
    </lineage>
</organism>
<dbReference type="InParanoid" id="A0A165G7V1"/>
<keyword evidence="2" id="KW-1185">Reference proteome</keyword>
<dbReference type="AlphaFoldDB" id="A0A165G7V1"/>
<dbReference type="GeneID" id="63823895"/>
<sequence>MTAITPGDVLRKQVDWAGDILGQMNDGSAMIEAVSFMIRKIIFRSGAEEMQGGSLDDFAPVKERMGVRLNKFTNAVACIECAGEDSSEEEIIIATRSTSVLREGEKMKGAERKFAVNGISASLPRTSYGRLHERMSTIGSESWVNVTEKVPGAR</sequence>
<gene>
    <name evidence="1" type="ORF">LAESUDRAFT_711809</name>
</gene>
<evidence type="ECO:0000313" key="2">
    <source>
        <dbReference type="Proteomes" id="UP000076871"/>
    </source>
</evidence>